<dbReference type="InterPro" id="IPR000477">
    <property type="entry name" value="RT_dom"/>
</dbReference>
<gene>
    <name evidence="2" type="ORF">PLXY2_LOCUS11755</name>
</gene>
<dbReference type="SUPFAM" id="SSF56672">
    <property type="entry name" value="DNA/RNA polymerases"/>
    <property type="match status" value="1"/>
</dbReference>
<dbReference type="PANTHER" id="PTHR33332">
    <property type="entry name" value="REVERSE TRANSCRIPTASE DOMAIN-CONTAINING PROTEIN"/>
    <property type="match status" value="1"/>
</dbReference>
<dbReference type="Pfam" id="PF03372">
    <property type="entry name" value="Exo_endo_phos"/>
    <property type="match status" value="1"/>
</dbReference>
<dbReference type="Pfam" id="PF00078">
    <property type="entry name" value="RVT_1"/>
    <property type="match status" value="1"/>
</dbReference>
<comment type="caution">
    <text evidence="2">The sequence shown here is derived from an EMBL/GenBank/DDBJ whole genome shotgun (WGS) entry which is preliminary data.</text>
</comment>
<dbReference type="InterPro" id="IPR043502">
    <property type="entry name" value="DNA/RNA_pol_sf"/>
</dbReference>
<dbReference type="PROSITE" id="PS50878">
    <property type="entry name" value="RT_POL"/>
    <property type="match status" value="1"/>
</dbReference>
<reference evidence="2" key="1">
    <citation type="submission" date="2020-11" db="EMBL/GenBank/DDBJ databases">
        <authorList>
            <person name="Whiteford S."/>
        </authorList>
    </citation>
    <scope>NUCLEOTIDE SEQUENCE</scope>
</reference>
<evidence type="ECO:0000313" key="3">
    <source>
        <dbReference type="Proteomes" id="UP000653454"/>
    </source>
</evidence>
<feature type="domain" description="Reverse transcriptase" evidence="1">
    <location>
        <begin position="492"/>
        <end position="744"/>
    </location>
</feature>
<accession>A0A8S4G0V2</accession>
<name>A0A8S4G0V2_PLUXY</name>
<organism evidence="2 3">
    <name type="scientific">Plutella xylostella</name>
    <name type="common">Diamondback moth</name>
    <name type="synonym">Plutella maculipennis</name>
    <dbReference type="NCBI Taxonomy" id="51655"/>
    <lineage>
        <taxon>Eukaryota</taxon>
        <taxon>Metazoa</taxon>
        <taxon>Ecdysozoa</taxon>
        <taxon>Arthropoda</taxon>
        <taxon>Hexapoda</taxon>
        <taxon>Insecta</taxon>
        <taxon>Pterygota</taxon>
        <taxon>Neoptera</taxon>
        <taxon>Endopterygota</taxon>
        <taxon>Lepidoptera</taxon>
        <taxon>Glossata</taxon>
        <taxon>Ditrysia</taxon>
        <taxon>Yponomeutoidea</taxon>
        <taxon>Plutellidae</taxon>
        <taxon>Plutella</taxon>
    </lineage>
</organism>
<keyword evidence="3" id="KW-1185">Reference proteome</keyword>
<dbReference type="GO" id="GO:0071897">
    <property type="term" value="P:DNA biosynthetic process"/>
    <property type="evidence" value="ECO:0007669"/>
    <property type="project" value="UniProtKB-ARBA"/>
</dbReference>
<dbReference type="AlphaFoldDB" id="A0A8S4G0V2"/>
<dbReference type="GO" id="GO:0003824">
    <property type="term" value="F:catalytic activity"/>
    <property type="evidence" value="ECO:0007669"/>
    <property type="project" value="InterPro"/>
</dbReference>
<dbReference type="InterPro" id="IPR005135">
    <property type="entry name" value="Endo/exonuclease/phosphatase"/>
</dbReference>
<evidence type="ECO:0000313" key="2">
    <source>
        <dbReference type="EMBL" id="CAG9133451.1"/>
    </source>
</evidence>
<dbReference type="CDD" id="cd01650">
    <property type="entry name" value="RT_nLTR_like"/>
    <property type="match status" value="1"/>
</dbReference>
<protein>
    <submittedName>
        <fullName evidence="2">(diamondback moth) hypothetical protein</fullName>
    </submittedName>
</protein>
<dbReference type="Gene3D" id="3.60.10.10">
    <property type="entry name" value="Endonuclease/exonuclease/phosphatase"/>
    <property type="match status" value="1"/>
</dbReference>
<evidence type="ECO:0000259" key="1">
    <source>
        <dbReference type="PROSITE" id="PS50878"/>
    </source>
</evidence>
<dbReference type="InterPro" id="IPR036691">
    <property type="entry name" value="Endo/exonu/phosph_ase_sf"/>
</dbReference>
<dbReference type="EMBL" id="CAJHNJ030000062">
    <property type="protein sequence ID" value="CAG9133451.1"/>
    <property type="molecule type" value="Genomic_DNA"/>
</dbReference>
<sequence length="954" mass="110750">MLSVYYQNVRGLRTKTNEFYRNICLHSFDLIAVTESWLNDSIYDSELFDGRYCVWRRDRDYNLTNQELGGGVLLATRKHLSVTPRPNWNSSAEDLWISINLSRKSVLHIGIIYLCKQNQGYTKSQQLSNFLLKLNDIILSHPSDKFLVLGDFNLGNINWTKHIKLSHYLPSNYSDHDELNFVDHLDTFGFSQFNGISNQYSRFLDLVVSNSDVSVEECHSPLVPLDPHHKALCITYKCSDFNPLKSPPRTVHLYSKSDWDSINTGIQNFDWNKAFHDKLLHECVEIFYDKLYSLRDQFIPSKVLKSTSHPPWYSPALIKILKEKNKYFLKFKNYGNKSDFNSYCILRSRAKMLETECYDAYITRVEESIKLNPKTFWSFAKSKAKTNSLPSCMTFEGNITSSGDEICKLFSDYFYSTFLEPDKLNPSDSPGEVENLYHDCHISSIQLDQSIIHNHLKRLDTCKSAGPDKIPPIYLVKCAEQLSFPIYLLFEKSLKEGKVPDIWKAAFVSPIHKKGPKNDVKNYRPISKLCIIAKVFEKIVQRDLNVALKTVFKSTQHGFLRGRSTVTNLLLYNELLTETMDQGYQADVVYTDYSKAFDRIDHSLLLIKLFKAGIRGNLFRWFSSYVSNRTQAVVASNFQSDWVKIPSGVPQGSILGPLLFLLFISDIDSCFSNSSIYIFADDMKIVKPIINENDMILLQNDLNNLDKYCNDNKLDLNPSKCSTITFTRKRQPTLTTYFLKGHAIGRDSKIKDLGVIHDSKLLFDAHIDAITAKASKALGFIMRLSTNFKQAKTFKILYCTYVRSNLEYASQVWNPRYTVYIDRIERIQKRFMRYLSYRVRYPLQNYKEGCRQFHILPLINRREICDLLFLLRIATSQIDCPQLLEKLKFYVPNRSRRFNPIFSNITVSTNYRQNSYLWRACNNFNHVSINLDIDIFNTSINKARNILSCTFFDV</sequence>
<proteinExistence type="predicted"/>
<dbReference type="Proteomes" id="UP000653454">
    <property type="component" value="Unassembled WGS sequence"/>
</dbReference>
<dbReference type="SUPFAM" id="SSF56219">
    <property type="entry name" value="DNase I-like"/>
    <property type="match status" value="1"/>
</dbReference>